<dbReference type="KEGG" id="cag:Cagg_1402"/>
<evidence type="ECO:0000313" key="2">
    <source>
        <dbReference type="EMBL" id="ACL24309.1"/>
    </source>
</evidence>
<evidence type="ECO:0000313" key="3">
    <source>
        <dbReference type="Proteomes" id="UP000002508"/>
    </source>
</evidence>
<organism evidence="2 3">
    <name type="scientific">Chloroflexus aggregans (strain MD-66 / DSM 9485)</name>
    <dbReference type="NCBI Taxonomy" id="326427"/>
    <lineage>
        <taxon>Bacteria</taxon>
        <taxon>Bacillati</taxon>
        <taxon>Chloroflexota</taxon>
        <taxon>Chloroflexia</taxon>
        <taxon>Chloroflexales</taxon>
        <taxon>Chloroflexineae</taxon>
        <taxon>Chloroflexaceae</taxon>
        <taxon>Chloroflexus</taxon>
    </lineage>
</organism>
<feature type="transmembrane region" description="Helical" evidence="1">
    <location>
        <begin position="20"/>
        <end position="42"/>
    </location>
</feature>
<protein>
    <recommendedName>
        <fullName evidence="4">DUF3267 domain-containing protein</fullName>
    </recommendedName>
</protein>
<keyword evidence="3" id="KW-1185">Reference proteome</keyword>
<dbReference type="EMBL" id="CP001337">
    <property type="protein sequence ID" value="ACL24309.1"/>
    <property type="molecule type" value="Genomic_DNA"/>
</dbReference>
<sequence>MISSNPSYRRSERSVSFAKANLTGLIFGLLPALLLVIGYAVIHHDLTIVVTWKLLLVVVIGIVVHEALHTIGWLLAGRIPLRALRIGFHVKTFTPFAHVSQPLPINAYRFGTLLPCIVLGIVPAIIGIMTRWPEATIFGALFTLAAGGDLLILWLLRRDPATALVVDHPDRVGCEVWLPASNS</sequence>
<gene>
    <name evidence="2" type="ordered locus">Cagg_1402</name>
</gene>
<feature type="transmembrane region" description="Helical" evidence="1">
    <location>
        <begin position="54"/>
        <end position="76"/>
    </location>
</feature>
<reference evidence="2" key="1">
    <citation type="submission" date="2008-12" db="EMBL/GenBank/DDBJ databases">
        <title>Complete sequence of Chloroflexus aggregans DSM 9485.</title>
        <authorList>
            <consortium name="US DOE Joint Genome Institute"/>
            <person name="Lucas S."/>
            <person name="Copeland A."/>
            <person name="Lapidus A."/>
            <person name="Glavina del Rio T."/>
            <person name="Dalin E."/>
            <person name="Tice H."/>
            <person name="Pitluck S."/>
            <person name="Foster B."/>
            <person name="Larimer F."/>
            <person name="Land M."/>
            <person name="Hauser L."/>
            <person name="Kyrpides N."/>
            <person name="Mikhailova N."/>
            <person name="Bryant D."/>
            <person name="Richardson P."/>
        </authorList>
    </citation>
    <scope>NUCLEOTIDE SEQUENCE</scope>
    <source>
        <strain evidence="2">DSM 9485</strain>
    </source>
</reference>
<dbReference type="OrthoDB" id="9789112at2"/>
<keyword evidence="1" id="KW-0472">Membrane</keyword>
<feature type="transmembrane region" description="Helical" evidence="1">
    <location>
        <begin position="110"/>
        <end position="129"/>
    </location>
</feature>
<dbReference type="eggNOG" id="ENOG5031SK9">
    <property type="taxonomic scope" value="Bacteria"/>
</dbReference>
<dbReference type="STRING" id="326427.Cagg_1402"/>
<dbReference type="RefSeq" id="WP_012616673.1">
    <property type="nucleotide sequence ID" value="NC_011831.1"/>
</dbReference>
<evidence type="ECO:0008006" key="4">
    <source>
        <dbReference type="Google" id="ProtNLM"/>
    </source>
</evidence>
<accession>B8G8P7</accession>
<dbReference type="HOGENOM" id="CLU_117652_0_0_0"/>
<proteinExistence type="predicted"/>
<evidence type="ECO:0000256" key="1">
    <source>
        <dbReference type="SAM" id="Phobius"/>
    </source>
</evidence>
<name>B8G8P7_CHLAD</name>
<keyword evidence="1" id="KW-1133">Transmembrane helix</keyword>
<feature type="transmembrane region" description="Helical" evidence="1">
    <location>
        <begin position="135"/>
        <end position="156"/>
    </location>
</feature>
<keyword evidence="1" id="KW-0812">Transmembrane</keyword>
<dbReference type="AlphaFoldDB" id="B8G8P7"/>
<dbReference type="Pfam" id="PF11667">
    <property type="entry name" value="DUF3267"/>
    <property type="match status" value="1"/>
</dbReference>
<dbReference type="Proteomes" id="UP000002508">
    <property type="component" value="Chromosome"/>
</dbReference>
<dbReference type="InterPro" id="IPR021683">
    <property type="entry name" value="DUF3267"/>
</dbReference>